<evidence type="ECO:0000313" key="1">
    <source>
        <dbReference type="EMBL" id="KAI0036506.1"/>
    </source>
</evidence>
<sequence length="286" mass="29992">MTMSVRHSNSNHAPAQSLPPFSVAFSSVQAFDSNALPPIQHSHQNDMDDPSRVPKRKRPYRDREDGLPSASPPRVVRVKDEVDELADDAPYAPRVVRSAPSPPDAPPSSEPAAGPQTLSGKRRRLTVPGQSRPGFDPSNANPPNMPPANGQSAADLAPAPSGPIPEHVRANLSAVKRSQEALIDRRNSLSGPASSPRPPPSLSASAAVAVVRGPVPASRSPPAPPARLPPPPSPSRPAPPQADASHRANALPPPSISFTRRRAAAGGKNKRPADILISPRDPTQGP</sequence>
<accession>A0ACB8QXB3</accession>
<name>A0ACB8QXB3_9AGAM</name>
<evidence type="ECO:0000313" key="2">
    <source>
        <dbReference type="Proteomes" id="UP000814128"/>
    </source>
</evidence>
<keyword evidence="2" id="KW-1185">Reference proteome</keyword>
<organism evidence="1 2">
    <name type="scientific">Vararia minispora EC-137</name>
    <dbReference type="NCBI Taxonomy" id="1314806"/>
    <lineage>
        <taxon>Eukaryota</taxon>
        <taxon>Fungi</taxon>
        <taxon>Dikarya</taxon>
        <taxon>Basidiomycota</taxon>
        <taxon>Agaricomycotina</taxon>
        <taxon>Agaricomycetes</taxon>
        <taxon>Russulales</taxon>
        <taxon>Lachnocladiaceae</taxon>
        <taxon>Vararia</taxon>
    </lineage>
</organism>
<feature type="non-terminal residue" evidence="1">
    <location>
        <position position="286"/>
    </location>
</feature>
<protein>
    <submittedName>
        <fullName evidence="1">Uncharacterized protein</fullName>
    </submittedName>
</protein>
<dbReference type="Proteomes" id="UP000814128">
    <property type="component" value="Unassembled WGS sequence"/>
</dbReference>
<proteinExistence type="predicted"/>
<comment type="caution">
    <text evidence="1">The sequence shown here is derived from an EMBL/GenBank/DDBJ whole genome shotgun (WGS) entry which is preliminary data.</text>
</comment>
<dbReference type="EMBL" id="MU273471">
    <property type="protein sequence ID" value="KAI0036506.1"/>
    <property type="molecule type" value="Genomic_DNA"/>
</dbReference>
<reference evidence="1" key="1">
    <citation type="submission" date="2021-02" db="EMBL/GenBank/DDBJ databases">
        <authorList>
            <consortium name="DOE Joint Genome Institute"/>
            <person name="Ahrendt S."/>
            <person name="Looney B.P."/>
            <person name="Miyauchi S."/>
            <person name="Morin E."/>
            <person name="Drula E."/>
            <person name="Courty P.E."/>
            <person name="Chicoki N."/>
            <person name="Fauchery L."/>
            <person name="Kohler A."/>
            <person name="Kuo A."/>
            <person name="Labutti K."/>
            <person name="Pangilinan J."/>
            <person name="Lipzen A."/>
            <person name="Riley R."/>
            <person name="Andreopoulos W."/>
            <person name="He G."/>
            <person name="Johnson J."/>
            <person name="Barry K.W."/>
            <person name="Grigoriev I.V."/>
            <person name="Nagy L."/>
            <person name="Hibbett D."/>
            <person name="Henrissat B."/>
            <person name="Matheny P.B."/>
            <person name="Labbe J."/>
            <person name="Martin F."/>
        </authorList>
    </citation>
    <scope>NUCLEOTIDE SEQUENCE</scope>
    <source>
        <strain evidence="1">EC-137</strain>
    </source>
</reference>
<gene>
    <name evidence="1" type="ORF">K488DRAFT_67652</name>
</gene>
<reference evidence="1" key="2">
    <citation type="journal article" date="2022" name="New Phytol.">
        <title>Evolutionary transition to the ectomycorrhizal habit in the genomes of a hyperdiverse lineage of mushroom-forming fungi.</title>
        <authorList>
            <person name="Looney B."/>
            <person name="Miyauchi S."/>
            <person name="Morin E."/>
            <person name="Drula E."/>
            <person name="Courty P.E."/>
            <person name="Kohler A."/>
            <person name="Kuo A."/>
            <person name="LaButti K."/>
            <person name="Pangilinan J."/>
            <person name="Lipzen A."/>
            <person name="Riley R."/>
            <person name="Andreopoulos W."/>
            <person name="He G."/>
            <person name="Johnson J."/>
            <person name="Nolan M."/>
            <person name="Tritt A."/>
            <person name="Barry K.W."/>
            <person name="Grigoriev I.V."/>
            <person name="Nagy L.G."/>
            <person name="Hibbett D."/>
            <person name="Henrissat B."/>
            <person name="Matheny P.B."/>
            <person name="Labbe J."/>
            <person name="Martin F.M."/>
        </authorList>
    </citation>
    <scope>NUCLEOTIDE SEQUENCE</scope>
    <source>
        <strain evidence="1">EC-137</strain>
    </source>
</reference>